<reference evidence="1" key="1">
    <citation type="journal article" date="2023" name="Comput. Struct. Biotechnol. J.">
        <title>Discovery of a novel marine Bacteroidetes with a rich repertoire of carbohydrate-active enzymes.</title>
        <authorList>
            <person name="Chen B."/>
            <person name="Liu G."/>
            <person name="Chen Q."/>
            <person name="Wang H."/>
            <person name="Liu L."/>
            <person name="Tang K."/>
        </authorList>
    </citation>
    <scope>NUCLEOTIDE SEQUENCE</scope>
    <source>
        <strain evidence="1">TK19036</strain>
    </source>
</reference>
<dbReference type="EMBL" id="CP120682">
    <property type="protein sequence ID" value="WKN34412.1"/>
    <property type="molecule type" value="Genomic_DNA"/>
</dbReference>
<organism evidence="1">
    <name type="scientific">Roseihalotalea indica</name>
    <dbReference type="NCBI Taxonomy" id="2867963"/>
    <lineage>
        <taxon>Bacteria</taxon>
        <taxon>Pseudomonadati</taxon>
        <taxon>Bacteroidota</taxon>
        <taxon>Cytophagia</taxon>
        <taxon>Cytophagales</taxon>
        <taxon>Catalimonadaceae</taxon>
        <taxon>Roseihalotalea</taxon>
    </lineage>
</organism>
<proteinExistence type="predicted"/>
<reference evidence="1" key="2">
    <citation type="journal article" date="2024" name="Antonie Van Leeuwenhoek">
        <title>Roseihalotalea indica gen. nov., sp. nov., a halophilic Bacteroidetes from mesopelagic Southwest Indian Ocean with higher carbohydrate metabolic potential.</title>
        <authorList>
            <person name="Chen B."/>
            <person name="Zhang M."/>
            <person name="Lin D."/>
            <person name="Ye J."/>
            <person name="Tang K."/>
        </authorList>
    </citation>
    <scope>NUCLEOTIDE SEQUENCE</scope>
    <source>
        <strain evidence="1">TK19036</strain>
    </source>
</reference>
<sequence length="588" mass="67267">MYKEFYIHKRSNTYAETLEAFGVAILIEQILERLDVVGRKVIVEDKGLYHMITTNKEITDQMLDTLSYFQIIKFIIKDNSTTLPENIGNSACFDYPAQKAIVDNIKERKNQALAIKDVDLRKKEYLKVIEEQLSEFGEKIDAEFDVYREIKGNPYASFTKLYLNLHEHQDRFSNLIREILSHYALLPVTSRSFRLVDEKPTAQQLFNPNQGKGLNKSKANNASMGNLKSSWIAETMKMSGALKMMSVQYVKVGSGYDLKVYVPEFNHIQLSKGIKLITEFKRHLKSASPIKLDIINILNLTIEFIKQTPDYKKGRIKDTIKGFHSVYQKDLGQNKAVANISFINTPEFITYSNREEGHEWIDILESQKNIIKGIEEKGDSTQGLQNYRNFLGSVGNAALEYFAKFSYWYASYVMHSLDREKYYVKPFKAETLTKLYTCMDSNLTEIIQNEGFQAVAQAIRRSTVTLQYTPKENRKFEIRYGLAQQLQNKSKSKDDLATFVGEFVTRYNAELANKVDTLIKGGITSQNAAKSLGRANVKDTELLQLYALLDNHPPHLIGALLASYGFALTKKEAPKEETTSTEDIETEN</sequence>
<protein>
    <submittedName>
        <fullName evidence="1">Uncharacterized protein</fullName>
    </submittedName>
</protein>
<evidence type="ECO:0000313" key="1">
    <source>
        <dbReference type="EMBL" id="WKN34412.1"/>
    </source>
</evidence>
<accession>A0AA49GHV6</accession>
<gene>
    <name evidence="1" type="ORF">K4G66_18715</name>
</gene>
<dbReference type="AlphaFoldDB" id="A0AA49GHV6"/>
<name>A0AA49GHV6_9BACT</name>